<keyword evidence="2" id="KW-1003">Cell membrane</keyword>
<dbReference type="SUPFAM" id="SSF58087">
    <property type="entry name" value="Variant surface glycoprotein (N-terminal domain)"/>
    <property type="match status" value="1"/>
</dbReference>
<evidence type="ECO:0000313" key="9">
    <source>
        <dbReference type="EMBL" id="AGH60866.1"/>
    </source>
</evidence>
<feature type="non-terminal residue" evidence="9">
    <location>
        <position position="320"/>
    </location>
</feature>
<dbReference type="VEuPathDB" id="TriTrypDB:Tb927.9.16490"/>
<keyword evidence="3" id="KW-0336">GPI-anchor</keyword>
<proteinExistence type="predicted"/>
<evidence type="ECO:0000256" key="7">
    <source>
        <dbReference type="SAM" id="SignalP"/>
    </source>
</evidence>
<feature type="signal peptide" evidence="7">
    <location>
        <begin position="1"/>
        <end position="21"/>
    </location>
</feature>
<organism evidence="9">
    <name type="scientific">Trypanosoma brucei</name>
    <dbReference type="NCBI Taxonomy" id="5691"/>
    <lineage>
        <taxon>Eukaryota</taxon>
        <taxon>Discoba</taxon>
        <taxon>Euglenozoa</taxon>
        <taxon>Kinetoplastea</taxon>
        <taxon>Metakinetoplastina</taxon>
        <taxon>Trypanosomatida</taxon>
        <taxon>Trypanosomatidae</taxon>
        <taxon>Trypanosoma</taxon>
    </lineage>
</organism>
<dbReference type="GO" id="GO:0042783">
    <property type="term" value="P:symbiont-mediated evasion of host immune response"/>
    <property type="evidence" value="ECO:0007669"/>
    <property type="project" value="InterPro"/>
</dbReference>
<keyword evidence="4" id="KW-0472">Membrane</keyword>
<feature type="domain" description="Trypanosome variant surface glycoprotein A-type N-terminal" evidence="8">
    <location>
        <begin position="9"/>
        <end position="319"/>
    </location>
</feature>
<comment type="subcellular location">
    <subcellularLocation>
        <location evidence="1">Cell membrane</location>
        <topology evidence="1">Lipid-anchor</topology>
        <topology evidence="1">GPI-anchor</topology>
    </subcellularLocation>
</comment>
<evidence type="ECO:0000259" key="8">
    <source>
        <dbReference type="Pfam" id="PF00913"/>
    </source>
</evidence>
<dbReference type="EMBL" id="KC613435">
    <property type="protein sequence ID" value="AGH60866.1"/>
    <property type="molecule type" value="Genomic_DNA"/>
</dbReference>
<dbReference type="GO" id="GO:0005886">
    <property type="term" value="C:plasma membrane"/>
    <property type="evidence" value="ECO:0007669"/>
    <property type="project" value="UniProtKB-SubCell"/>
</dbReference>
<dbReference type="VEuPathDB" id="TriTrypDB:Tb427_000386200"/>
<keyword evidence="6" id="KW-0449">Lipoprotein</keyword>
<dbReference type="GO" id="GO:0098552">
    <property type="term" value="C:side of membrane"/>
    <property type="evidence" value="ECO:0007669"/>
    <property type="project" value="UniProtKB-KW"/>
</dbReference>
<evidence type="ECO:0000256" key="6">
    <source>
        <dbReference type="ARBA" id="ARBA00023288"/>
    </source>
</evidence>
<evidence type="ECO:0000256" key="5">
    <source>
        <dbReference type="ARBA" id="ARBA00023180"/>
    </source>
</evidence>
<feature type="chain" id="PRO_5004058224" evidence="7">
    <location>
        <begin position="22"/>
        <end position="320"/>
    </location>
</feature>
<evidence type="ECO:0000256" key="4">
    <source>
        <dbReference type="ARBA" id="ARBA00023136"/>
    </source>
</evidence>
<dbReference type="Gene3D" id="1.10.470.10">
    <property type="entry name" value="Variant Surface Glycoprotein, subunit A, domain 2"/>
    <property type="match status" value="1"/>
</dbReference>
<dbReference type="Pfam" id="PF00913">
    <property type="entry name" value="Trypan_glycop"/>
    <property type="match status" value="1"/>
</dbReference>
<dbReference type="InterPro" id="IPR001812">
    <property type="entry name" value="Trypano_VSG_A_N_dom"/>
</dbReference>
<reference evidence="9" key="1">
    <citation type="submission" date="2013-02" db="EMBL/GenBank/DDBJ databases">
        <authorList>
            <person name="Cross G.A.M."/>
            <person name="Kim H.-S."/>
            <person name="Wickstead B."/>
        </authorList>
    </citation>
    <scope>NUCLEOTIDE SEQUENCE</scope>
    <source>
        <strain evidence="9">Lister 427</strain>
    </source>
</reference>
<evidence type="ECO:0000256" key="1">
    <source>
        <dbReference type="ARBA" id="ARBA00004609"/>
    </source>
</evidence>
<evidence type="ECO:0000256" key="3">
    <source>
        <dbReference type="ARBA" id="ARBA00022622"/>
    </source>
</evidence>
<keyword evidence="5" id="KW-0325">Glycoprotein</keyword>
<dbReference type="AlphaFoldDB" id="M4SZR4"/>
<reference evidence="9" key="2">
    <citation type="journal article" date="2014" name="Mol. Biochem. Parasitol.">
        <title>Capturing the variant surface glycoprotein repertoire (the VSGnome) of Trypanosoma brucei Lister 427.</title>
        <authorList>
            <person name="Cross G.A."/>
            <person name="Kim H.S."/>
            <person name="Wickstead B."/>
        </authorList>
    </citation>
    <scope>NUCLEOTIDE SEQUENCE</scope>
    <source>
        <strain evidence="9">Lister 427</strain>
    </source>
</reference>
<sequence>MSTVLLATALAAIILREKADGTRGNGLKQSAWQPLCKISEELNKVGPNAAARLSKIATTAEDQSNTADRLTAFAMLTPDVNEAKKAVALAGLFRQLATENLQSLSGQRATKTAINAVAENSYNKGRIDEALTILGLAKNGGNGCLVQASDNNVATVAGNTIGGVQCSRKLTPPATKGYTDYDNIIGPEGWLTAHATTGNTDLSDTTGNKQCVPLKTHTNGLAAGDIGAELPLAHGLLTVINTDSGIKTVTATKGETTRTTRGNQWQSAYHGLKEIEALESAIATNVTENAENQGAHQEVINRAHTNKDELPASKPENLVL</sequence>
<keyword evidence="7" id="KW-0732">Signal</keyword>
<accession>M4SZR4</accession>
<protein>
    <submittedName>
        <fullName evidence="9">Variant surface glycoprotein 1973</fullName>
    </submittedName>
</protein>
<dbReference type="Gene3D" id="3.90.150.10">
    <property type="entry name" value="Variant Surface Glycoprotein, subunit A domain 1"/>
    <property type="match status" value="1"/>
</dbReference>
<name>M4SZR4_9TRYP</name>
<evidence type="ECO:0000256" key="2">
    <source>
        <dbReference type="ARBA" id="ARBA00022475"/>
    </source>
</evidence>